<accession>A0AC35U2U8</accession>
<sequence>MPSRVRIDRIKPIFTAAKGLNFGFRLTNVPEAPFFNGVNTFQSQVHRVTLRFCKQNEASSGVRTFIKYHLAEIAQQNPGVVIYTQPSNQTTPTVRAEYANGRMVHINLKSVSLENVSQYMSYLLSRSGSPVEKLISRQSAATTSVQGEWSPYTFQDSEQNVTELPDAKFGKYLNKNVSATDYVKNLIKLER</sequence>
<evidence type="ECO:0000313" key="2">
    <source>
        <dbReference type="WBParaSite" id="RSKR_0000723800.1"/>
    </source>
</evidence>
<protein>
    <submittedName>
        <fullName evidence="2">L51_S25_CI-B8 domain-containing protein</fullName>
    </submittedName>
</protein>
<name>A0AC35U2U8_9BILA</name>
<dbReference type="Proteomes" id="UP000095286">
    <property type="component" value="Unplaced"/>
</dbReference>
<proteinExistence type="predicted"/>
<dbReference type="WBParaSite" id="RSKR_0000723800.1">
    <property type="protein sequence ID" value="RSKR_0000723800.1"/>
    <property type="gene ID" value="RSKR_0000723800"/>
</dbReference>
<organism evidence="1 2">
    <name type="scientific">Rhabditophanes sp. KR3021</name>
    <dbReference type="NCBI Taxonomy" id="114890"/>
    <lineage>
        <taxon>Eukaryota</taxon>
        <taxon>Metazoa</taxon>
        <taxon>Ecdysozoa</taxon>
        <taxon>Nematoda</taxon>
        <taxon>Chromadorea</taxon>
        <taxon>Rhabditida</taxon>
        <taxon>Tylenchina</taxon>
        <taxon>Panagrolaimomorpha</taxon>
        <taxon>Strongyloidoidea</taxon>
        <taxon>Alloionematidae</taxon>
        <taxon>Rhabditophanes</taxon>
    </lineage>
</organism>
<evidence type="ECO:0000313" key="1">
    <source>
        <dbReference type="Proteomes" id="UP000095286"/>
    </source>
</evidence>
<reference evidence="2" key="1">
    <citation type="submission" date="2016-11" db="UniProtKB">
        <authorList>
            <consortium name="WormBaseParasite"/>
        </authorList>
    </citation>
    <scope>IDENTIFICATION</scope>
    <source>
        <strain evidence="2">KR3021</strain>
    </source>
</reference>